<dbReference type="EMBL" id="KZ819329">
    <property type="protein sequence ID" value="PWN20001.1"/>
    <property type="molecule type" value="Genomic_DNA"/>
</dbReference>
<gene>
    <name evidence="4" type="ORF">BCV69DRAFT_283525</name>
</gene>
<dbReference type="GO" id="GO:0009251">
    <property type="term" value="P:glucan catabolic process"/>
    <property type="evidence" value="ECO:0007669"/>
    <property type="project" value="TreeGrafter"/>
</dbReference>
<sequence>MRSTLAGIPTALWALAILPAAVSAATWSMTDYYSPQSFLTDEWNYWDKADPNGGLVTYQNMEDAVAMNLSYINDNNEFVMRVDTTATQLEGRPSVRIFSNKNFTDGLYILNATHTPTGCSVWPAWWTVTSDIDNWPNGGEIDIMENVNDQYTANLGVVHTNATCNVASADTTMTGTLQYTNCTADTGCRVLMNGTNAVGETATGFNKAGGGIYAMERTLGDTGKGIRMWYFSNDDVPEGLSDNATSVDTDAWPTPAADFPVTDCRSQFGAHQIVFTTTLCGTWANSVYGDTSCAATYGSCSSQVAYNGSSYEEAYWAVNHIKVFASGGGTEAASPAENAASSSSDGSATSSTSTASSTSSTSGASRSAALSSVVLAFSMVGGLAAWSFAA</sequence>
<dbReference type="Proteomes" id="UP000245942">
    <property type="component" value="Unassembled WGS sequence"/>
</dbReference>
<dbReference type="PANTHER" id="PTHR10963:SF24">
    <property type="entry name" value="GLYCOSIDASE C21B10.07-RELATED"/>
    <property type="match status" value="1"/>
</dbReference>
<dbReference type="GeneID" id="37014476"/>
<dbReference type="GO" id="GO:0004553">
    <property type="term" value="F:hydrolase activity, hydrolyzing O-glycosyl compounds"/>
    <property type="evidence" value="ECO:0007669"/>
    <property type="project" value="InterPro"/>
</dbReference>
<dbReference type="Gene3D" id="2.60.120.200">
    <property type="match status" value="1"/>
</dbReference>
<evidence type="ECO:0000256" key="2">
    <source>
        <dbReference type="SAM" id="SignalP"/>
    </source>
</evidence>
<feature type="region of interest" description="Disordered" evidence="1">
    <location>
        <begin position="334"/>
        <end position="363"/>
    </location>
</feature>
<dbReference type="RefSeq" id="XP_025347161.1">
    <property type="nucleotide sequence ID" value="XM_025492742.1"/>
</dbReference>
<protein>
    <recommendedName>
        <fullName evidence="3">GH16 domain-containing protein</fullName>
    </recommendedName>
</protein>
<dbReference type="STRING" id="1684307.A0A316U6B3"/>
<dbReference type="InterPro" id="IPR013320">
    <property type="entry name" value="ConA-like_dom_sf"/>
</dbReference>
<feature type="chain" id="PRO_5016272349" description="GH16 domain-containing protein" evidence="2">
    <location>
        <begin position="25"/>
        <end position="390"/>
    </location>
</feature>
<dbReference type="AlphaFoldDB" id="A0A316U6B3"/>
<dbReference type="SUPFAM" id="SSF49899">
    <property type="entry name" value="Concanavalin A-like lectins/glucanases"/>
    <property type="match status" value="1"/>
</dbReference>
<organism evidence="4 5">
    <name type="scientific">Pseudomicrostroma glucosiphilum</name>
    <dbReference type="NCBI Taxonomy" id="1684307"/>
    <lineage>
        <taxon>Eukaryota</taxon>
        <taxon>Fungi</taxon>
        <taxon>Dikarya</taxon>
        <taxon>Basidiomycota</taxon>
        <taxon>Ustilaginomycotina</taxon>
        <taxon>Exobasidiomycetes</taxon>
        <taxon>Microstromatales</taxon>
        <taxon>Microstromatales incertae sedis</taxon>
        <taxon>Pseudomicrostroma</taxon>
    </lineage>
</organism>
<feature type="signal peptide" evidence="2">
    <location>
        <begin position="1"/>
        <end position="24"/>
    </location>
</feature>
<dbReference type="OrthoDB" id="192832at2759"/>
<feature type="domain" description="GH16" evidence="3">
    <location>
        <begin position="25"/>
        <end position="292"/>
    </location>
</feature>
<name>A0A316U6B3_9BASI</name>
<evidence type="ECO:0000313" key="4">
    <source>
        <dbReference type="EMBL" id="PWN20001.1"/>
    </source>
</evidence>
<dbReference type="PANTHER" id="PTHR10963">
    <property type="entry name" value="GLYCOSYL HYDROLASE-RELATED"/>
    <property type="match status" value="1"/>
</dbReference>
<dbReference type="InterPro" id="IPR000757">
    <property type="entry name" value="Beta-glucanase-like"/>
</dbReference>
<dbReference type="Pfam" id="PF26113">
    <property type="entry name" value="GH16_XgeA"/>
    <property type="match status" value="1"/>
</dbReference>
<dbReference type="InterPro" id="IPR050546">
    <property type="entry name" value="Glycosyl_Hydrlase_16"/>
</dbReference>
<dbReference type="PROSITE" id="PS51762">
    <property type="entry name" value="GH16_2"/>
    <property type="match status" value="1"/>
</dbReference>
<evidence type="ECO:0000259" key="3">
    <source>
        <dbReference type="PROSITE" id="PS51762"/>
    </source>
</evidence>
<reference evidence="4 5" key="1">
    <citation type="journal article" date="2018" name="Mol. Biol. Evol.">
        <title>Broad Genomic Sampling Reveals a Smut Pathogenic Ancestry of the Fungal Clade Ustilaginomycotina.</title>
        <authorList>
            <person name="Kijpornyongpan T."/>
            <person name="Mondo S.J."/>
            <person name="Barry K."/>
            <person name="Sandor L."/>
            <person name="Lee J."/>
            <person name="Lipzen A."/>
            <person name="Pangilinan J."/>
            <person name="LaButti K."/>
            <person name="Hainaut M."/>
            <person name="Henrissat B."/>
            <person name="Grigoriev I.V."/>
            <person name="Spatafora J.W."/>
            <person name="Aime M.C."/>
        </authorList>
    </citation>
    <scope>NUCLEOTIDE SEQUENCE [LARGE SCALE GENOMIC DNA]</scope>
    <source>
        <strain evidence="4 5">MCA 4718</strain>
    </source>
</reference>
<keyword evidence="5" id="KW-1185">Reference proteome</keyword>
<evidence type="ECO:0000313" key="5">
    <source>
        <dbReference type="Proteomes" id="UP000245942"/>
    </source>
</evidence>
<proteinExistence type="predicted"/>
<keyword evidence="2" id="KW-0732">Signal</keyword>
<accession>A0A316U6B3</accession>
<evidence type="ECO:0000256" key="1">
    <source>
        <dbReference type="SAM" id="MobiDB-lite"/>
    </source>
</evidence>